<comment type="caution">
    <text evidence="5">The sequence shown here is derived from an EMBL/GenBank/DDBJ whole genome shotgun (WGS) entry which is preliminary data.</text>
</comment>
<evidence type="ECO:0000256" key="2">
    <source>
        <dbReference type="ARBA" id="ARBA00022803"/>
    </source>
</evidence>
<evidence type="ECO:0000256" key="1">
    <source>
        <dbReference type="ARBA" id="ARBA00022737"/>
    </source>
</evidence>
<feature type="coiled-coil region" evidence="3">
    <location>
        <begin position="295"/>
        <end position="329"/>
    </location>
</feature>
<evidence type="ECO:0000256" key="3">
    <source>
        <dbReference type="SAM" id="Coils"/>
    </source>
</evidence>
<feature type="region of interest" description="Disordered" evidence="4">
    <location>
        <begin position="363"/>
        <end position="408"/>
    </location>
</feature>
<dbReference type="PANTHER" id="PTHR10130">
    <property type="entry name" value="PEROXISOMAL TARGETING SIGNAL 1 RECEPTOR PEX5"/>
    <property type="match status" value="1"/>
</dbReference>
<accession>A0AAN6NN34</accession>
<dbReference type="Gene3D" id="6.10.280.230">
    <property type="match status" value="1"/>
</dbReference>
<keyword evidence="3" id="KW-0175">Coiled coil</keyword>
<dbReference type="GO" id="GO:0005052">
    <property type="term" value="F:peroxisome matrix targeting signal-1 binding"/>
    <property type="evidence" value="ECO:0007669"/>
    <property type="project" value="TreeGrafter"/>
</dbReference>
<evidence type="ECO:0000256" key="4">
    <source>
        <dbReference type="SAM" id="MobiDB-lite"/>
    </source>
</evidence>
<keyword evidence="6" id="KW-1185">Reference proteome</keyword>
<protein>
    <recommendedName>
        <fullName evidence="7">Peroxisome biogenesis factor 20</fullName>
    </recommendedName>
</protein>
<dbReference type="EMBL" id="MU859287">
    <property type="protein sequence ID" value="KAK3948074.1"/>
    <property type="molecule type" value="Genomic_DNA"/>
</dbReference>
<gene>
    <name evidence="5" type="ORF">QBC32DRAFT_67326</name>
</gene>
<reference evidence="5" key="2">
    <citation type="submission" date="2023-06" db="EMBL/GenBank/DDBJ databases">
        <authorList>
            <consortium name="Lawrence Berkeley National Laboratory"/>
            <person name="Mondo S.J."/>
            <person name="Hensen N."/>
            <person name="Bonometti L."/>
            <person name="Westerberg I."/>
            <person name="Brannstrom I.O."/>
            <person name="Guillou S."/>
            <person name="Cros-Aarteil S."/>
            <person name="Calhoun S."/>
            <person name="Haridas S."/>
            <person name="Kuo A."/>
            <person name="Pangilinan J."/>
            <person name="Riley R."/>
            <person name="Labutti K."/>
            <person name="Andreopoulos B."/>
            <person name="Lipzen A."/>
            <person name="Chen C."/>
            <person name="Yanf M."/>
            <person name="Daum C."/>
            <person name="Ng V."/>
            <person name="Clum A."/>
            <person name="Steindorff A."/>
            <person name="Ohm R."/>
            <person name="Martin F."/>
            <person name="Silar P."/>
            <person name="Natvig D."/>
            <person name="Lalanne C."/>
            <person name="Gautier V."/>
            <person name="Ament-Velasquez S.L."/>
            <person name="Kruys A."/>
            <person name="Hutchinson M.I."/>
            <person name="Powell A.J."/>
            <person name="Barry K."/>
            <person name="Miller A.N."/>
            <person name="Grigoriev I.V."/>
            <person name="Debuchy R."/>
            <person name="Gladieux P."/>
            <person name="Thoren M.H."/>
            <person name="Johannesson H."/>
        </authorList>
    </citation>
    <scope>NUCLEOTIDE SEQUENCE</scope>
    <source>
        <strain evidence="5">CBS 626.80</strain>
    </source>
</reference>
<dbReference type="GO" id="GO:0005778">
    <property type="term" value="C:peroxisomal membrane"/>
    <property type="evidence" value="ECO:0007669"/>
    <property type="project" value="TreeGrafter"/>
</dbReference>
<dbReference type="InterPro" id="IPR024111">
    <property type="entry name" value="PEX5/PEX5L"/>
</dbReference>
<evidence type="ECO:0000313" key="6">
    <source>
        <dbReference type="Proteomes" id="UP001303222"/>
    </source>
</evidence>
<sequence length="408" mass="43502">MADNMCGPSNGAKNLLAHADRDSTLHQDRLVNSPNSATGASFRNRPSFAADGAFDNFQQAPMLDAPGPSLGFAQNNLVLNNPGLPAFHAGQAPGVFGHAVGGVPATASPMHSSSAAVHGWVDQFASMQLHQDTTQAAPAMSSQAMSAAMSTATHNPMMGMQDDHMAYNTHQFGGMGMGVGMGMGMGMGMSMDDPFVMHDTGLNNFTHQQPQLGLNDHVETALDIEAFNKAFGEYDESSFEQELAEWAEEEKAEKAQQQAQREFEAAEAEWMAKHGPTAENNTKVGPPTDEEMVAIDADLENLAQEQETKEEAEARRREGNEELAKAANAILTSVADNQSEKFQKSTFLDLMRRIGNREVEVDGDKLVDVATGEQVNTSSSDLDPADDVSGLSDANDKGKAPAEPASSA</sequence>
<dbReference type="PANTHER" id="PTHR10130:SF4">
    <property type="entry name" value="MICROBODY (PEROXISOME) BIOGENESIS PROTEIN PEROXIN 20 (EUROFUNG)"/>
    <property type="match status" value="1"/>
</dbReference>
<name>A0AAN6NN34_9PEZI</name>
<evidence type="ECO:0008006" key="7">
    <source>
        <dbReference type="Google" id="ProtNLM"/>
    </source>
</evidence>
<keyword evidence="2" id="KW-0802">TPR repeat</keyword>
<dbReference type="AlphaFoldDB" id="A0AAN6NN34"/>
<dbReference type="GO" id="GO:0005829">
    <property type="term" value="C:cytosol"/>
    <property type="evidence" value="ECO:0007669"/>
    <property type="project" value="TreeGrafter"/>
</dbReference>
<proteinExistence type="predicted"/>
<dbReference type="GO" id="GO:0016560">
    <property type="term" value="P:protein import into peroxisome matrix, docking"/>
    <property type="evidence" value="ECO:0007669"/>
    <property type="project" value="TreeGrafter"/>
</dbReference>
<keyword evidence="1" id="KW-0677">Repeat</keyword>
<dbReference type="Proteomes" id="UP001303222">
    <property type="component" value="Unassembled WGS sequence"/>
</dbReference>
<organism evidence="5 6">
    <name type="scientific">Pseudoneurospora amorphoporcata</name>
    <dbReference type="NCBI Taxonomy" id="241081"/>
    <lineage>
        <taxon>Eukaryota</taxon>
        <taxon>Fungi</taxon>
        <taxon>Dikarya</taxon>
        <taxon>Ascomycota</taxon>
        <taxon>Pezizomycotina</taxon>
        <taxon>Sordariomycetes</taxon>
        <taxon>Sordariomycetidae</taxon>
        <taxon>Sordariales</taxon>
        <taxon>Sordariaceae</taxon>
        <taxon>Pseudoneurospora</taxon>
    </lineage>
</organism>
<evidence type="ECO:0000313" key="5">
    <source>
        <dbReference type="EMBL" id="KAK3948074.1"/>
    </source>
</evidence>
<reference evidence="5" key="1">
    <citation type="journal article" date="2023" name="Mol. Phylogenet. Evol.">
        <title>Genome-scale phylogeny and comparative genomics of the fungal order Sordariales.</title>
        <authorList>
            <person name="Hensen N."/>
            <person name="Bonometti L."/>
            <person name="Westerberg I."/>
            <person name="Brannstrom I.O."/>
            <person name="Guillou S."/>
            <person name="Cros-Aarteil S."/>
            <person name="Calhoun S."/>
            <person name="Haridas S."/>
            <person name="Kuo A."/>
            <person name="Mondo S."/>
            <person name="Pangilinan J."/>
            <person name="Riley R."/>
            <person name="LaButti K."/>
            <person name="Andreopoulos B."/>
            <person name="Lipzen A."/>
            <person name="Chen C."/>
            <person name="Yan M."/>
            <person name="Daum C."/>
            <person name="Ng V."/>
            <person name="Clum A."/>
            <person name="Steindorff A."/>
            <person name="Ohm R.A."/>
            <person name="Martin F."/>
            <person name="Silar P."/>
            <person name="Natvig D.O."/>
            <person name="Lalanne C."/>
            <person name="Gautier V."/>
            <person name="Ament-Velasquez S.L."/>
            <person name="Kruys A."/>
            <person name="Hutchinson M.I."/>
            <person name="Powell A.J."/>
            <person name="Barry K."/>
            <person name="Miller A.N."/>
            <person name="Grigoriev I.V."/>
            <person name="Debuchy R."/>
            <person name="Gladieux P."/>
            <person name="Hiltunen Thoren M."/>
            <person name="Johannesson H."/>
        </authorList>
    </citation>
    <scope>NUCLEOTIDE SEQUENCE</scope>
    <source>
        <strain evidence="5">CBS 626.80</strain>
    </source>
</reference>